<gene>
    <name evidence="1" type="primary">csx16</name>
    <name evidence="1" type="ORF">CH339_14765</name>
</gene>
<evidence type="ECO:0000313" key="2">
    <source>
        <dbReference type="Proteomes" id="UP000249299"/>
    </source>
</evidence>
<dbReference type="RefSeq" id="WP_111435144.1">
    <property type="nucleotide sequence ID" value="NZ_JACIGG010000006.1"/>
</dbReference>
<sequence length="97" mass="10978">MTTYFVTRHSGAVEWARRQGIAAEAVSHLDVETVKSGDTVLGTLPVNLVAEINRRGARYLHLRLDVPLQHRGQELTVEDMETFGARFEEFEVKRIGQ</sequence>
<reference evidence="1 2" key="1">
    <citation type="submission" date="2017-07" db="EMBL/GenBank/DDBJ databases">
        <title>Draft Genome Sequences of Select Purple Nonsulfur Bacteria.</title>
        <authorList>
            <person name="Lasarre B."/>
            <person name="Mckinlay J.B."/>
        </authorList>
    </citation>
    <scope>NUCLEOTIDE SEQUENCE [LARGE SCALE GENOMIC DNA]</scope>
    <source>
        <strain evidence="1 2">DSM 11290</strain>
    </source>
</reference>
<accession>A0A327JKT0</accession>
<evidence type="ECO:0000313" key="1">
    <source>
        <dbReference type="EMBL" id="RAI26246.1"/>
    </source>
</evidence>
<protein>
    <submittedName>
        <fullName evidence="1">CRISPR-associated protein Csx16</fullName>
    </submittedName>
</protein>
<dbReference type="Proteomes" id="UP000249299">
    <property type="component" value="Unassembled WGS sequence"/>
</dbReference>
<dbReference type="Pfam" id="PF09652">
    <property type="entry name" value="Cas_VVA1548"/>
    <property type="match status" value="1"/>
</dbReference>
<dbReference type="EMBL" id="NPEV01000033">
    <property type="protein sequence ID" value="RAI26246.1"/>
    <property type="molecule type" value="Genomic_DNA"/>
</dbReference>
<organism evidence="1 2">
    <name type="scientific">Rhodobium orientis</name>
    <dbReference type="NCBI Taxonomy" id="34017"/>
    <lineage>
        <taxon>Bacteria</taxon>
        <taxon>Pseudomonadati</taxon>
        <taxon>Pseudomonadota</taxon>
        <taxon>Alphaproteobacteria</taxon>
        <taxon>Hyphomicrobiales</taxon>
        <taxon>Rhodobiaceae</taxon>
        <taxon>Rhodobium</taxon>
    </lineage>
</organism>
<dbReference type="NCBIfam" id="TIGR02620">
    <property type="entry name" value="cas_VVA1548"/>
    <property type="match status" value="1"/>
</dbReference>
<proteinExistence type="predicted"/>
<dbReference type="InterPro" id="IPR013443">
    <property type="entry name" value="CRISPR-assoc_prot_Csx16"/>
</dbReference>
<keyword evidence="2" id="KW-1185">Reference proteome</keyword>
<comment type="caution">
    <text evidence="1">The sequence shown here is derived from an EMBL/GenBank/DDBJ whole genome shotgun (WGS) entry which is preliminary data.</text>
</comment>
<name>A0A327JKT0_9HYPH</name>
<dbReference type="AlphaFoldDB" id="A0A327JKT0"/>
<dbReference type="OrthoDB" id="8548152at2"/>